<gene>
    <name evidence="6" type="ORF">THASP1DRAFT_19902</name>
</gene>
<dbReference type="SUPFAM" id="SSF81301">
    <property type="entry name" value="Nucleotidyltransferase"/>
    <property type="match status" value="1"/>
</dbReference>
<keyword evidence="3 4" id="KW-0694">RNA-binding</keyword>
<evidence type="ECO:0000259" key="5">
    <source>
        <dbReference type="Pfam" id="PF01743"/>
    </source>
</evidence>
<evidence type="ECO:0000256" key="1">
    <source>
        <dbReference type="ARBA" id="ARBA00007265"/>
    </source>
</evidence>
<dbReference type="Gene3D" id="3.30.460.10">
    <property type="entry name" value="Beta Polymerase, domain 2"/>
    <property type="match status" value="1"/>
</dbReference>
<organism evidence="6 7">
    <name type="scientific">Thamnocephalis sphaerospora</name>
    <dbReference type="NCBI Taxonomy" id="78915"/>
    <lineage>
        <taxon>Eukaryota</taxon>
        <taxon>Fungi</taxon>
        <taxon>Fungi incertae sedis</taxon>
        <taxon>Zoopagomycota</taxon>
        <taxon>Zoopagomycotina</taxon>
        <taxon>Zoopagomycetes</taxon>
        <taxon>Zoopagales</taxon>
        <taxon>Sigmoideomycetaceae</taxon>
        <taxon>Thamnocephalis</taxon>
    </lineage>
</organism>
<evidence type="ECO:0000256" key="2">
    <source>
        <dbReference type="ARBA" id="ARBA00022679"/>
    </source>
</evidence>
<comment type="similarity">
    <text evidence="1 4">Belongs to the tRNA nucleotidyltransferase/poly(A) polymerase family.</text>
</comment>
<dbReference type="AlphaFoldDB" id="A0A4P9XI61"/>
<dbReference type="GO" id="GO:0001680">
    <property type="term" value="P:tRNA 3'-terminal CCA addition"/>
    <property type="evidence" value="ECO:0007669"/>
    <property type="project" value="UniProtKB-ARBA"/>
</dbReference>
<dbReference type="FunFam" id="3.30.460.10:FF:000019">
    <property type="entry name" value="tRNA nucleotidyltransferase cca2"/>
    <property type="match status" value="1"/>
</dbReference>
<dbReference type="CDD" id="cd05398">
    <property type="entry name" value="NT_ClassII-CCAase"/>
    <property type="match status" value="1"/>
</dbReference>
<reference evidence="7" key="1">
    <citation type="journal article" date="2018" name="Nat. Microbiol.">
        <title>Leveraging single-cell genomics to expand the fungal tree of life.</title>
        <authorList>
            <person name="Ahrendt S.R."/>
            <person name="Quandt C.A."/>
            <person name="Ciobanu D."/>
            <person name="Clum A."/>
            <person name="Salamov A."/>
            <person name="Andreopoulos B."/>
            <person name="Cheng J.F."/>
            <person name="Woyke T."/>
            <person name="Pelin A."/>
            <person name="Henrissat B."/>
            <person name="Reynolds N.K."/>
            <person name="Benny G.L."/>
            <person name="Smith M.E."/>
            <person name="James T.Y."/>
            <person name="Grigoriev I.V."/>
        </authorList>
    </citation>
    <scope>NUCLEOTIDE SEQUENCE [LARGE SCALE GENOMIC DNA]</scope>
    <source>
        <strain evidence="7">RSA 1356</strain>
    </source>
</reference>
<evidence type="ECO:0000256" key="4">
    <source>
        <dbReference type="RuleBase" id="RU003953"/>
    </source>
</evidence>
<evidence type="ECO:0000313" key="7">
    <source>
        <dbReference type="Proteomes" id="UP000271241"/>
    </source>
</evidence>
<dbReference type="Pfam" id="PF01743">
    <property type="entry name" value="PolyA_pol"/>
    <property type="match status" value="1"/>
</dbReference>
<dbReference type="EMBL" id="KZ993155">
    <property type="protein sequence ID" value="RKP05364.1"/>
    <property type="molecule type" value="Genomic_DNA"/>
</dbReference>
<keyword evidence="2 4" id="KW-0808">Transferase</keyword>
<dbReference type="GO" id="GO:0052927">
    <property type="term" value="F:CC tRNA cytidylyltransferase activity"/>
    <property type="evidence" value="ECO:0007669"/>
    <property type="project" value="TreeGrafter"/>
</dbReference>
<dbReference type="PANTHER" id="PTHR13734:SF5">
    <property type="entry name" value="CCA TRNA NUCLEOTIDYLTRANSFERASE, MITOCHONDRIAL"/>
    <property type="match status" value="1"/>
</dbReference>
<sequence>MQVVLTENEEALCQLLNDATLWLRNQLREAGREDAEQLELRIAGGWVRDKLLGLESHDLDIAINTMTGFEFAQHLAEYQRSIGLKARHIAKIASNPERSKHLETATTMVLGFALDFVHLRREEYQTDSRIPNHVSFGTPTEDAYRRDITINTLFYNINTRSVEDFTGQGLKDLAKGIVRTPLAPYETFHDDPLRVLRCIRFASRFGFSIEDNVLETMRDSRIKAALQNKISRERVGVEVNKMLTGTQVHTAMACWPHLTETTP</sequence>
<accession>A0A4P9XI61</accession>
<protein>
    <recommendedName>
        <fullName evidence="5">Poly A polymerase head domain-containing protein</fullName>
    </recommendedName>
</protein>
<name>A0A4P9XI61_9FUNG</name>
<dbReference type="InterPro" id="IPR002646">
    <property type="entry name" value="PolA_pol_head_dom"/>
</dbReference>
<dbReference type="OrthoDB" id="445712at2759"/>
<dbReference type="SUPFAM" id="SSF81891">
    <property type="entry name" value="Poly A polymerase C-terminal region-like"/>
    <property type="match status" value="1"/>
</dbReference>
<dbReference type="Proteomes" id="UP000271241">
    <property type="component" value="Unassembled WGS sequence"/>
</dbReference>
<dbReference type="PANTHER" id="PTHR13734">
    <property type="entry name" value="TRNA-NUCLEOTIDYLTRANSFERASE"/>
    <property type="match status" value="1"/>
</dbReference>
<evidence type="ECO:0000313" key="6">
    <source>
        <dbReference type="EMBL" id="RKP05364.1"/>
    </source>
</evidence>
<dbReference type="GO" id="GO:0003723">
    <property type="term" value="F:RNA binding"/>
    <property type="evidence" value="ECO:0007669"/>
    <property type="project" value="UniProtKB-KW"/>
</dbReference>
<dbReference type="STRING" id="78915.A0A4P9XI61"/>
<dbReference type="GO" id="GO:0005739">
    <property type="term" value="C:mitochondrion"/>
    <property type="evidence" value="ECO:0007669"/>
    <property type="project" value="UniProtKB-ARBA"/>
</dbReference>
<dbReference type="GO" id="GO:0052929">
    <property type="term" value="F:ATP:3'-cytidine-cytidine-tRNA adenylyltransferase activity"/>
    <property type="evidence" value="ECO:0007669"/>
    <property type="project" value="TreeGrafter"/>
</dbReference>
<proteinExistence type="inferred from homology"/>
<feature type="domain" description="Poly A polymerase head" evidence="5">
    <location>
        <begin position="40"/>
        <end position="179"/>
    </location>
</feature>
<dbReference type="InterPro" id="IPR043519">
    <property type="entry name" value="NT_sf"/>
</dbReference>
<dbReference type="Gene3D" id="1.10.3090.10">
    <property type="entry name" value="cca-adding enzyme, domain 2"/>
    <property type="match status" value="1"/>
</dbReference>
<keyword evidence="7" id="KW-1185">Reference proteome</keyword>
<evidence type="ECO:0000256" key="3">
    <source>
        <dbReference type="ARBA" id="ARBA00022884"/>
    </source>
</evidence>